<feature type="region of interest" description="Disordered" evidence="1">
    <location>
        <begin position="252"/>
        <end position="287"/>
    </location>
</feature>
<sequence length="287" mass="32215">MDFPHQRSTGRLRDKQSNVEQWLETNKEDTERVKHFFTGKPMSSLLAELDAGAGLHETGASGTGLEQKTQLEDEQFIVPRIEPIGSASSQSHENSDPVDFREDTDTAIPPSSISSRANRHEEETLTSGSVTRMDGEVGLRYLIKEDAPDEADDKPEELPAQQTRDIVFSSMQNPQVPSSVAELIRKPVEKFSYTLTEEEYQNFRKQPEEVQKQHLQVFFECLAAVGPRLGKGLAPGKKYCKNKLNEELEALSSLSDQASQDRDRKVSGRASECEDNAPMRKPFSLFI</sequence>
<accession>A0AA39UZJ2</accession>
<feature type="compositionally biased region" description="Basic and acidic residues" evidence="1">
    <location>
        <begin position="93"/>
        <end position="104"/>
    </location>
</feature>
<evidence type="ECO:0000256" key="1">
    <source>
        <dbReference type="SAM" id="MobiDB-lite"/>
    </source>
</evidence>
<reference evidence="2" key="1">
    <citation type="submission" date="2023-03" db="EMBL/GenBank/DDBJ databases">
        <title>Complete genome of Cladonia borealis.</title>
        <authorList>
            <person name="Park H."/>
        </authorList>
    </citation>
    <scope>NUCLEOTIDE SEQUENCE</scope>
    <source>
        <strain evidence="2">ANT050790</strain>
    </source>
</reference>
<protein>
    <submittedName>
        <fullName evidence="2">Uncharacterized protein</fullName>
    </submittedName>
</protein>
<dbReference type="AlphaFoldDB" id="A0AA39UZJ2"/>
<evidence type="ECO:0000313" key="2">
    <source>
        <dbReference type="EMBL" id="KAK0509983.1"/>
    </source>
</evidence>
<keyword evidence="3" id="KW-1185">Reference proteome</keyword>
<proteinExistence type="predicted"/>
<evidence type="ECO:0000313" key="3">
    <source>
        <dbReference type="Proteomes" id="UP001166286"/>
    </source>
</evidence>
<dbReference type="EMBL" id="JAFEKC020000017">
    <property type="protein sequence ID" value="KAK0509983.1"/>
    <property type="molecule type" value="Genomic_DNA"/>
</dbReference>
<gene>
    <name evidence="2" type="ORF">JMJ35_007377</name>
</gene>
<feature type="region of interest" description="Disordered" evidence="1">
    <location>
        <begin position="82"/>
        <end position="128"/>
    </location>
</feature>
<organism evidence="2 3">
    <name type="scientific">Cladonia borealis</name>
    <dbReference type="NCBI Taxonomy" id="184061"/>
    <lineage>
        <taxon>Eukaryota</taxon>
        <taxon>Fungi</taxon>
        <taxon>Dikarya</taxon>
        <taxon>Ascomycota</taxon>
        <taxon>Pezizomycotina</taxon>
        <taxon>Lecanoromycetes</taxon>
        <taxon>OSLEUM clade</taxon>
        <taxon>Lecanoromycetidae</taxon>
        <taxon>Lecanorales</taxon>
        <taxon>Lecanorineae</taxon>
        <taxon>Cladoniaceae</taxon>
        <taxon>Cladonia</taxon>
    </lineage>
</organism>
<dbReference type="Proteomes" id="UP001166286">
    <property type="component" value="Unassembled WGS sequence"/>
</dbReference>
<name>A0AA39UZJ2_9LECA</name>
<comment type="caution">
    <text evidence="2">The sequence shown here is derived from an EMBL/GenBank/DDBJ whole genome shotgun (WGS) entry which is preliminary data.</text>
</comment>
<feature type="region of interest" description="Disordered" evidence="1">
    <location>
        <begin position="1"/>
        <end position="27"/>
    </location>
</feature>